<protein>
    <recommendedName>
        <fullName evidence="4">Cysteine-rich transmembrane CYSTM domain-containing protein</fullName>
    </recommendedName>
</protein>
<gene>
    <name evidence="2" type="ORF">BDV39DRAFT_172653</name>
</gene>
<feature type="compositionally biased region" description="Polar residues" evidence="1">
    <location>
        <begin position="55"/>
        <end position="79"/>
    </location>
</feature>
<evidence type="ECO:0000256" key="1">
    <source>
        <dbReference type="SAM" id="MobiDB-lite"/>
    </source>
</evidence>
<evidence type="ECO:0000313" key="3">
    <source>
        <dbReference type="Proteomes" id="UP000325945"/>
    </source>
</evidence>
<name>A0A5N6XAQ3_9EURO</name>
<proteinExistence type="predicted"/>
<evidence type="ECO:0000313" key="2">
    <source>
        <dbReference type="EMBL" id="KAE8329159.1"/>
    </source>
</evidence>
<dbReference type="AlphaFoldDB" id="A0A5N6XAQ3"/>
<dbReference type="EMBL" id="ML741781">
    <property type="protein sequence ID" value="KAE8329159.1"/>
    <property type="molecule type" value="Genomic_DNA"/>
</dbReference>
<accession>A0A5N6XAQ3</accession>
<dbReference type="Proteomes" id="UP000325945">
    <property type="component" value="Unassembled WGS sequence"/>
</dbReference>
<organism evidence="2 3">
    <name type="scientific">Aspergillus sergii</name>
    <dbReference type="NCBI Taxonomy" id="1034303"/>
    <lineage>
        <taxon>Eukaryota</taxon>
        <taxon>Fungi</taxon>
        <taxon>Dikarya</taxon>
        <taxon>Ascomycota</taxon>
        <taxon>Pezizomycotina</taxon>
        <taxon>Eurotiomycetes</taxon>
        <taxon>Eurotiomycetidae</taxon>
        <taxon>Eurotiales</taxon>
        <taxon>Aspergillaceae</taxon>
        <taxon>Aspergillus</taxon>
        <taxon>Aspergillus subgen. Circumdati</taxon>
    </lineage>
</organism>
<evidence type="ECO:0008006" key="4">
    <source>
        <dbReference type="Google" id="ProtNLM"/>
    </source>
</evidence>
<keyword evidence="3" id="KW-1185">Reference proteome</keyword>
<reference evidence="3" key="1">
    <citation type="submission" date="2019-04" db="EMBL/GenBank/DDBJ databases">
        <title>Friends and foes A comparative genomics studyof 23 Aspergillus species from section Flavi.</title>
        <authorList>
            <consortium name="DOE Joint Genome Institute"/>
            <person name="Kjaerbolling I."/>
            <person name="Vesth T."/>
            <person name="Frisvad J.C."/>
            <person name="Nybo J.L."/>
            <person name="Theobald S."/>
            <person name="Kildgaard S."/>
            <person name="Isbrandt T."/>
            <person name="Kuo A."/>
            <person name="Sato A."/>
            <person name="Lyhne E.K."/>
            <person name="Kogle M.E."/>
            <person name="Wiebenga A."/>
            <person name="Kun R.S."/>
            <person name="Lubbers R.J."/>
            <person name="Makela M.R."/>
            <person name="Barry K."/>
            <person name="Chovatia M."/>
            <person name="Clum A."/>
            <person name="Daum C."/>
            <person name="Haridas S."/>
            <person name="He G."/>
            <person name="LaButti K."/>
            <person name="Lipzen A."/>
            <person name="Mondo S."/>
            <person name="Riley R."/>
            <person name="Salamov A."/>
            <person name="Simmons B.A."/>
            <person name="Magnuson J.K."/>
            <person name="Henrissat B."/>
            <person name="Mortensen U.H."/>
            <person name="Larsen T.O."/>
            <person name="Devries R.P."/>
            <person name="Grigoriev I.V."/>
            <person name="Machida M."/>
            <person name="Baker S.E."/>
            <person name="Andersen M.R."/>
        </authorList>
    </citation>
    <scope>NUCLEOTIDE SEQUENCE [LARGE SCALE GENOMIC DNA]</scope>
    <source>
        <strain evidence="3">CBS 130017</strain>
    </source>
</reference>
<sequence length="108" mass="12089">MPIFFSSKTSQLDRLEDSSSSFDFNKMFDWFKSKGETPTQELRTWDPRTVTMQQPTIPAAPTTNQIVSEQPRQQETMHTSLRGGGEGEDVCCGVCTGIACFECCECCC</sequence>
<feature type="region of interest" description="Disordered" evidence="1">
    <location>
        <begin position="55"/>
        <end position="81"/>
    </location>
</feature>